<feature type="region of interest" description="Disordered" evidence="3">
    <location>
        <begin position="1"/>
        <end position="102"/>
    </location>
</feature>
<evidence type="ECO:0000256" key="1">
    <source>
        <dbReference type="ARBA" id="ARBA00004123"/>
    </source>
</evidence>
<evidence type="ECO:0000259" key="4">
    <source>
        <dbReference type="PROSITE" id="PS51253"/>
    </source>
</evidence>
<feature type="compositionally biased region" description="Basic and acidic residues" evidence="3">
    <location>
        <begin position="270"/>
        <end position="285"/>
    </location>
</feature>
<dbReference type="InterPro" id="IPR050863">
    <property type="entry name" value="CenT-Element_Derived"/>
</dbReference>
<evidence type="ECO:0000313" key="5">
    <source>
        <dbReference type="EMBL" id="GAV00301.1"/>
    </source>
</evidence>
<feature type="compositionally biased region" description="Low complexity" evidence="3">
    <location>
        <begin position="72"/>
        <end position="87"/>
    </location>
</feature>
<comment type="caution">
    <text evidence="5">The sequence shown here is derived from an EMBL/GenBank/DDBJ whole genome shotgun (WGS) entry which is preliminary data.</text>
</comment>
<feature type="compositionally biased region" description="Polar residues" evidence="3">
    <location>
        <begin position="56"/>
        <end position="71"/>
    </location>
</feature>
<dbReference type="Proteomes" id="UP000186922">
    <property type="component" value="Unassembled WGS sequence"/>
</dbReference>
<protein>
    <recommendedName>
        <fullName evidence="4">HTH CENPB-type domain-containing protein</fullName>
    </recommendedName>
</protein>
<comment type="subcellular location">
    <subcellularLocation>
        <location evidence="1">Nucleus</location>
    </subcellularLocation>
</comment>
<feature type="domain" description="HTH CENPB-type" evidence="4">
    <location>
        <begin position="149"/>
        <end position="220"/>
    </location>
</feature>
<evidence type="ECO:0000256" key="3">
    <source>
        <dbReference type="SAM" id="MobiDB-lite"/>
    </source>
</evidence>
<dbReference type="GO" id="GO:0005634">
    <property type="term" value="C:nucleus"/>
    <property type="evidence" value="ECO:0007669"/>
    <property type="project" value="UniProtKB-SubCell"/>
</dbReference>
<evidence type="ECO:0000256" key="2">
    <source>
        <dbReference type="ARBA" id="ARBA00023125"/>
    </source>
</evidence>
<sequence length="323" mass="36095">MMDPTNALNGLPEGDESAQQQKVAEIGLVTDDESEESQDESEASTEGAEPTDSEEATSAPTMSTASPESTRASSDAQPAAAPDAAPAEDGRETKKTRKKTKHNWYTIPEINRILASYRESNMSRRKFSSLMKIPESSLRRWEARKIPKGEPARRSAKFPAIEEEVYKWYKDQVAKRLPVSNIDIRQKAREIGLRDNVIHFEASLGWVTKLKKRRKMKTSDARFSSFKEKVTILPEAEEEAVRTVKPPKRAPKKQAKPVEAKKPRLILPKLGKDAPKKGMANEKVRMSIGTVTKPIAKKTTKSKTSEKAVGPPAQKYLFITIDH</sequence>
<dbReference type="SUPFAM" id="SSF46689">
    <property type="entry name" value="Homeodomain-like"/>
    <property type="match status" value="1"/>
</dbReference>
<feature type="compositionally biased region" description="Acidic residues" evidence="3">
    <location>
        <begin position="30"/>
        <end position="55"/>
    </location>
</feature>
<dbReference type="InterPro" id="IPR009057">
    <property type="entry name" value="Homeodomain-like_sf"/>
</dbReference>
<dbReference type="EMBL" id="BDGG01000006">
    <property type="protein sequence ID" value="GAV00301.1"/>
    <property type="molecule type" value="Genomic_DNA"/>
</dbReference>
<reference evidence="5 6" key="1">
    <citation type="journal article" date="2016" name="Nat. Commun.">
        <title>Extremotolerant tardigrade genome and improved radiotolerance of human cultured cells by tardigrade-unique protein.</title>
        <authorList>
            <person name="Hashimoto T."/>
            <person name="Horikawa D.D."/>
            <person name="Saito Y."/>
            <person name="Kuwahara H."/>
            <person name="Kozuka-Hata H."/>
            <person name="Shin-I T."/>
            <person name="Minakuchi Y."/>
            <person name="Ohishi K."/>
            <person name="Motoyama A."/>
            <person name="Aizu T."/>
            <person name="Enomoto A."/>
            <person name="Kondo K."/>
            <person name="Tanaka S."/>
            <person name="Hara Y."/>
            <person name="Koshikawa S."/>
            <person name="Sagara H."/>
            <person name="Miura T."/>
            <person name="Yokobori S."/>
            <person name="Miyagawa K."/>
            <person name="Suzuki Y."/>
            <person name="Kubo T."/>
            <person name="Oyama M."/>
            <person name="Kohara Y."/>
            <person name="Fujiyama A."/>
            <person name="Arakawa K."/>
            <person name="Katayama T."/>
            <person name="Toyoda A."/>
            <person name="Kunieda T."/>
        </authorList>
    </citation>
    <scope>NUCLEOTIDE SEQUENCE [LARGE SCALE GENOMIC DNA]</scope>
    <source>
        <strain evidence="5 6">YOKOZUNA-1</strain>
    </source>
</reference>
<dbReference type="OrthoDB" id="125347at2759"/>
<dbReference type="AlphaFoldDB" id="A0A1D1VHA9"/>
<dbReference type="InterPro" id="IPR006600">
    <property type="entry name" value="HTH_CenpB_DNA-bd_dom"/>
</dbReference>
<feature type="compositionally biased region" description="Basic residues" evidence="3">
    <location>
        <begin position="245"/>
        <end position="255"/>
    </location>
</feature>
<organism evidence="5 6">
    <name type="scientific">Ramazzottius varieornatus</name>
    <name type="common">Water bear</name>
    <name type="synonym">Tardigrade</name>
    <dbReference type="NCBI Taxonomy" id="947166"/>
    <lineage>
        <taxon>Eukaryota</taxon>
        <taxon>Metazoa</taxon>
        <taxon>Ecdysozoa</taxon>
        <taxon>Tardigrada</taxon>
        <taxon>Eutardigrada</taxon>
        <taxon>Parachela</taxon>
        <taxon>Hypsibioidea</taxon>
        <taxon>Ramazzottiidae</taxon>
        <taxon>Ramazzottius</taxon>
    </lineage>
</organism>
<dbReference type="PROSITE" id="PS51253">
    <property type="entry name" value="HTH_CENPB"/>
    <property type="match status" value="1"/>
</dbReference>
<keyword evidence="6" id="KW-1185">Reference proteome</keyword>
<dbReference type="Gene3D" id="1.10.10.60">
    <property type="entry name" value="Homeodomain-like"/>
    <property type="match status" value="1"/>
</dbReference>
<gene>
    <name evidence="5" type="primary">RvY_11169-1</name>
    <name evidence="5" type="synonym">RvY_11169.1</name>
    <name evidence="5" type="ORF">RvY_11169</name>
</gene>
<proteinExistence type="predicted"/>
<feature type="region of interest" description="Disordered" evidence="3">
    <location>
        <begin position="241"/>
        <end position="309"/>
    </location>
</feature>
<name>A0A1D1VHA9_RAMVA</name>
<accession>A0A1D1VHA9</accession>
<evidence type="ECO:0000313" key="6">
    <source>
        <dbReference type="Proteomes" id="UP000186922"/>
    </source>
</evidence>
<dbReference type="GO" id="GO:0003677">
    <property type="term" value="F:DNA binding"/>
    <property type="evidence" value="ECO:0007669"/>
    <property type="project" value="UniProtKB-KW"/>
</dbReference>
<keyword evidence="2" id="KW-0238">DNA-binding</keyword>
<dbReference type="Pfam" id="PF03221">
    <property type="entry name" value="HTH_Tnp_Tc5"/>
    <property type="match status" value="1"/>
</dbReference>
<dbReference type="SMART" id="SM00674">
    <property type="entry name" value="CENPB"/>
    <property type="match status" value="1"/>
</dbReference>
<dbReference type="PANTHER" id="PTHR19303">
    <property type="entry name" value="TRANSPOSON"/>
    <property type="match status" value="1"/>
</dbReference>